<keyword evidence="5" id="KW-1185">Reference proteome</keyword>
<dbReference type="CDD" id="cd04301">
    <property type="entry name" value="NAT_SF"/>
    <property type="match status" value="1"/>
</dbReference>
<dbReference type="RefSeq" id="WP_202381590.1">
    <property type="nucleotide sequence ID" value="NZ_BAAAMA010000002.1"/>
</dbReference>
<protein>
    <submittedName>
        <fullName evidence="4">GNAT family N-acetyltransferase</fullName>
    </submittedName>
</protein>
<organism evidence="4 5">
    <name type="scientific">Leucobacter chromiireducens subsp. chromiireducens</name>
    <dbReference type="NCBI Taxonomy" id="660067"/>
    <lineage>
        <taxon>Bacteria</taxon>
        <taxon>Bacillati</taxon>
        <taxon>Actinomycetota</taxon>
        <taxon>Actinomycetes</taxon>
        <taxon>Micrococcales</taxon>
        <taxon>Microbacteriaceae</taxon>
        <taxon>Leucobacter</taxon>
    </lineage>
</organism>
<comment type="caution">
    <text evidence="4">The sequence shown here is derived from an EMBL/GenBank/DDBJ whole genome shotgun (WGS) entry which is preliminary data.</text>
</comment>
<reference evidence="4 5" key="1">
    <citation type="submission" date="2018-09" db="EMBL/GenBank/DDBJ databases">
        <title>Comparative genomics of Leucobacter spp.</title>
        <authorList>
            <person name="Reis A.C."/>
            <person name="Kolvenbach B.A."/>
            <person name="Corvini P.F.X."/>
            <person name="Nunes O.C."/>
        </authorList>
    </citation>
    <scope>NUCLEOTIDE SEQUENCE [LARGE SCALE GENOMIC DNA]</scope>
    <source>
        <strain evidence="4 5">L-1</strain>
    </source>
</reference>
<proteinExistence type="predicted"/>
<evidence type="ECO:0000313" key="5">
    <source>
        <dbReference type="Proteomes" id="UP001646141"/>
    </source>
</evidence>
<sequence>MTSTSPDLTLRPSSGAGEYPALVEIWRSAVRATHDFLAAEDFARIESLLADAYFPAVTLTVAERAGAPVGFSGVAEGNLEMLFVADSARGSGVGSALLAHAVAEQGVTRVDVNEQNASAGGFYRSRGFVQVGRSELDGDGRPYPILHLAL</sequence>
<evidence type="ECO:0000256" key="2">
    <source>
        <dbReference type="ARBA" id="ARBA00023315"/>
    </source>
</evidence>
<dbReference type="InterPro" id="IPR016181">
    <property type="entry name" value="Acyl_CoA_acyltransferase"/>
</dbReference>
<evidence type="ECO:0000256" key="1">
    <source>
        <dbReference type="ARBA" id="ARBA00022679"/>
    </source>
</evidence>
<dbReference type="InterPro" id="IPR000182">
    <property type="entry name" value="GNAT_dom"/>
</dbReference>
<feature type="domain" description="N-acetyltransferase" evidence="3">
    <location>
        <begin position="8"/>
        <end position="150"/>
    </location>
</feature>
<keyword evidence="1" id="KW-0808">Transferase</keyword>
<evidence type="ECO:0000259" key="3">
    <source>
        <dbReference type="PROSITE" id="PS51186"/>
    </source>
</evidence>
<gene>
    <name evidence="4" type="ORF">D3226_06260</name>
</gene>
<dbReference type="PANTHER" id="PTHR43800:SF1">
    <property type="entry name" value="PEPTIDYL-LYSINE N-ACETYLTRANSFERASE YJAB"/>
    <property type="match status" value="1"/>
</dbReference>
<dbReference type="SUPFAM" id="SSF55729">
    <property type="entry name" value="Acyl-CoA N-acyltransferases (Nat)"/>
    <property type="match status" value="1"/>
</dbReference>
<evidence type="ECO:0000313" key="4">
    <source>
        <dbReference type="EMBL" id="MBL3689561.1"/>
    </source>
</evidence>
<name>A0ABS1SN29_9MICO</name>
<dbReference type="PROSITE" id="PS51186">
    <property type="entry name" value="GNAT"/>
    <property type="match status" value="1"/>
</dbReference>
<dbReference type="Proteomes" id="UP001646141">
    <property type="component" value="Unassembled WGS sequence"/>
</dbReference>
<dbReference type="EMBL" id="QYAD01000002">
    <property type="protein sequence ID" value="MBL3689561.1"/>
    <property type="molecule type" value="Genomic_DNA"/>
</dbReference>
<accession>A0ABS1SN29</accession>
<dbReference type="PANTHER" id="PTHR43800">
    <property type="entry name" value="PEPTIDYL-LYSINE N-ACETYLTRANSFERASE YJAB"/>
    <property type="match status" value="1"/>
</dbReference>
<dbReference type="Gene3D" id="3.40.630.30">
    <property type="match status" value="1"/>
</dbReference>
<keyword evidence="2" id="KW-0012">Acyltransferase</keyword>
<dbReference type="Pfam" id="PF13508">
    <property type="entry name" value="Acetyltransf_7"/>
    <property type="match status" value="1"/>
</dbReference>